<keyword evidence="2" id="KW-1185">Reference proteome</keyword>
<protein>
    <submittedName>
        <fullName evidence="1">Uncharacterized protein</fullName>
    </submittedName>
</protein>
<evidence type="ECO:0000313" key="1">
    <source>
        <dbReference type="EMBL" id="KAF7839259.1"/>
    </source>
</evidence>
<dbReference type="Proteomes" id="UP000634136">
    <property type="component" value="Unassembled WGS sequence"/>
</dbReference>
<name>A0A834X6Z5_9FABA</name>
<comment type="caution">
    <text evidence="1">The sequence shown here is derived from an EMBL/GenBank/DDBJ whole genome shotgun (WGS) entry which is preliminary data.</text>
</comment>
<dbReference type="AlphaFoldDB" id="A0A834X6Z5"/>
<organism evidence="1 2">
    <name type="scientific">Senna tora</name>
    <dbReference type="NCBI Taxonomy" id="362788"/>
    <lineage>
        <taxon>Eukaryota</taxon>
        <taxon>Viridiplantae</taxon>
        <taxon>Streptophyta</taxon>
        <taxon>Embryophyta</taxon>
        <taxon>Tracheophyta</taxon>
        <taxon>Spermatophyta</taxon>
        <taxon>Magnoliopsida</taxon>
        <taxon>eudicotyledons</taxon>
        <taxon>Gunneridae</taxon>
        <taxon>Pentapetalae</taxon>
        <taxon>rosids</taxon>
        <taxon>fabids</taxon>
        <taxon>Fabales</taxon>
        <taxon>Fabaceae</taxon>
        <taxon>Caesalpinioideae</taxon>
        <taxon>Cassia clade</taxon>
        <taxon>Senna</taxon>
    </lineage>
</organism>
<dbReference type="EMBL" id="JAAIUW010000003">
    <property type="protein sequence ID" value="KAF7839259.1"/>
    <property type="molecule type" value="Genomic_DNA"/>
</dbReference>
<sequence>MATVIYLKLKVKSESLQRISEVIFQIQSKSRPLYAMTQVLEKVLVYLKDPNGGNEENGIL</sequence>
<evidence type="ECO:0000313" key="2">
    <source>
        <dbReference type="Proteomes" id="UP000634136"/>
    </source>
</evidence>
<accession>A0A834X6Z5</accession>
<proteinExistence type="predicted"/>
<reference evidence="1" key="1">
    <citation type="submission" date="2020-09" db="EMBL/GenBank/DDBJ databases">
        <title>Genome-Enabled Discovery of Anthraquinone Biosynthesis in Senna tora.</title>
        <authorList>
            <person name="Kang S.-H."/>
            <person name="Pandey R.P."/>
            <person name="Lee C.-M."/>
            <person name="Sim J.-S."/>
            <person name="Jeong J.-T."/>
            <person name="Choi B.-S."/>
            <person name="Jung M."/>
            <person name="Ginzburg D."/>
            <person name="Zhao K."/>
            <person name="Won S.Y."/>
            <person name="Oh T.-J."/>
            <person name="Yu Y."/>
            <person name="Kim N.-H."/>
            <person name="Lee O.R."/>
            <person name="Lee T.-H."/>
            <person name="Bashyal P."/>
            <person name="Kim T.-S."/>
            <person name="Lee W.-H."/>
            <person name="Kawkins C."/>
            <person name="Kim C.-K."/>
            <person name="Kim J.S."/>
            <person name="Ahn B.O."/>
            <person name="Rhee S.Y."/>
            <person name="Sohng J.K."/>
        </authorList>
    </citation>
    <scope>NUCLEOTIDE SEQUENCE</scope>
    <source>
        <tissue evidence="1">Leaf</tissue>
    </source>
</reference>
<gene>
    <name evidence="1" type="ORF">G2W53_007741</name>
</gene>